<dbReference type="InterPro" id="IPR007341">
    <property type="entry name" value="Transgly_assoc"/>
</dbReference>
<sequence length="85" mass="8962">MGELIGMIVFGGVIGVIAKFLRKGDEQISPMWTIALGVVGAFLGGWIAGILGVAETPGIDWIRWIASVVCAMGAISVYLGLRRSK</sequence>
<feature type="transmembrane region" description="Helical" evidence="7">
    <location>
        <begin position="6"/>
        <end position="22"/>
    </location>
</feature>
<evidence type="ECO:0000256" key="7">
    <source>
        <dbReference type="SAM" id="Phobius"/>
    </source>
</evidence>
<accession>A0A7T7MAD1</accession>
<dbReference type="KEGG" id="awe:JG540_01650"/>
<evidence type="ECO:0000256" key="2">
    <source>
        <dbReference type="ARBA" id="ARBA00011006"/>
    </source>
</evidence>
<comment type="similarity">
    <text evidence="2">Belongs to the UPF0410 family.</text>
</comment>
<reference evidence="8 9" key="1">
    <citation type="submission" date="2020-12" db="EMBL/GenBank/DDBJ databases">
        <authorList>
            <person name="Zhou J."/>
        </authorList>
    </citation>
    <scope>NUCLEOTIDE SEQUENCE [LARGE SCALE GENOMIC DNA]</scope>
    <source>
        <strain evidence="8 9">CCUG 61299</strain>
    </source>
</reference>
<evidence type="ECO:0000256" key="3">
    <source>
        <dbReference type="ARBA" id="ARBA00022475"/>
    </source>
</evidence>
<dbReference type="EMBL" id="CP066802">
    <property type="protein sequence ID" value="QQM67624.1"/>
    <property type="molecule type" value="Genomic_DNA"/>
</dbReference>
<proteinExistence type="inferred from homology"/>
<dbReference type="GO" id="GO:0005886">
    <property type="term" value="C:plasma membrane"/>
    <property type="evidence" value="ECO:0007669"/>
    <property type="project" value="UniProtKB-SubCell"/>
</dbReference>
<feature type="transmembrane region" description="Helical" evidence="7">
    <location>
        <begin position="61"/>
        <end position="81"/>
    </location>
</feature>
<protein>
    <submittedName>
        <fullName evidence="8">GlsB/YeaQ/YmgE family stress response membrane protein</fullName>
    </submittedName>
</protein>
<keyword evidence="5 7" id="KW-1133">Transmembrane helix</keyword>
<evidence type="ECO:0000313" key="9">
    <source>
        <dbReference type="Proteomes" id="UP000595895"/>
    </source>
</evidence>
<keyword evidence="9" id="KW-1185">Reference proteome</keyword>
<comment type="subcellular location">
    <subcellularLocation>
        <location evidence="1">Cell membrane</location>
        <topology evidence="1">Multi-pass membrane protein</topology>
    </subcellularLocation>
</comment>
<evidence type="ECO:0000256" key="6">
    <source>
        <dbReference type="ARBA" id="ARBA00023136"/>
    </source>
</evidence>
<feature type="transmembrane region" description="Helical" evidence="7">
    <location>
        <begin position="34"/>
        <end position="55"/>
    </location>
</feature>
<evidence type="ECO:0000256" key="1">
    <source>
        <dbReference type="ARBA" id="ARBA00004651"/>
    </source>
</evidence>
<evidence type="ECO:0000256" key="5">
    <source>
        <dbReference type="ARBA" id="ARBA00022989"/>
    </source>
</evidence>
<name>A0A7T7MAD1_9ACTO</name>
<organism evidence="8 9">
    <name type="scientific">Actinomyces weissii</name>
    <dbReference type="NCBI Taxonomy" id="675090"/>
    <lineage>
        <taxon>Bacteria</taxon>
        <taxon>Bacillati</taxon>
        <taxon>Actinomycetota</taxon>
        <taxon>Actinomycetes</taxon>
        <taxon>Actinomycetales</taxon>
        <taxon>Actinomycetaceae</taxon>
        <taxon>Actinomyces</taxon>
    </lineage>
</organism>
<dbReference type="Pfam" id="PF04226">
    <property type="entry name" value="Transgly_assoc"/>
    <property type="match status" value="1"/>
</dbReference>
<keyword evidence="6 7" id="KW-0472">Membrane</keyword>
<dbReference type="Proteomes" id="UP000595895">
    <property type="component" value="Chromosome"/>
</dbReference>
<keyword evidence="4 7" id="KW-0812">Transmembrane</keyword>
<evidence type="ECO:0000256" key="4">
    <source>
        <dbReference type="ARBA" id="ARBA00022692"/>
    </source>
</evidence>
<gene>
    <name evidence="8" type="ORF">JG540_01650</name>
</gene>
<keyword evidence="3" id="KW-1003">Cell membrane</keyword>
<dbReference type="PANTHER" id="PTHR33884">
    <property type="entry name" value="UPF0410 PROTEIN YMGE"/>
    <property type="match status" value="1"/>
</dbReference>
<dbReference type="PANTHER" id="PTHR33884:SF3">
    <property type="entry name" value="UPF0410 PROTEIN YMGE"/>
    <property type="match status" value="1"/>
</dbReference>
<dbReference type="RefSeq" id="WP_200276356.1">
    <property type="nucleotide sequence ID" value="NZ_CP066802.1"/>
</dbReference>
<evidence type="ECO:0000313" key="8">
    <source>
        <dbReference type="EMBL" id="QQM67624.1"/>
    </source>
</evidence>
<dbReference type="AlphaFoldDB" id="A0A7T7MAD1"/>